<evidence type="ECO:0000313" key="1">
    <source>
        <dbReference type="EMBL" id="MDM8267087.1"/>
    </source>
</evidence>
<keyword evidence="2" id="KW-1185">Reference proteome</keyword>
<dbReference type="Proteomes" id="UP001529343">
    <property type="component" value="Unassembled WGS sequence"/>
</dbReference>
<proteinExistence type="predicted"/>
<dbReference type="RefSeq" id="WP_289586478.1">
    <property type="nucleotide sequence ID" value="NZ_JAUDDW010000035.1"/>
</dbReference>
<sequence>MWSKRRAVKEATNVFGMACQELNLNGYKAHDNQNREYFVIEAPEGAIRTYRIEPLLLQDLTDGWNNARALWEIRKDVIMGLCAGYDEFCTSPFDISKADDNYMFNVEMALREFFSKLPTY</sequence>
<protein>
    <recommendedName>
        <fullName evidence="3">Phage protein</fullName>
    </recommendedName>
</protein>
<name>A0ABT7UZF5_9LACO</name>
<accession>A0ABT7UZF5</accession>
<dbReference type="EMBL" id="JAUDDW010000035">
    <property type="protein sequence ID" value="MDM8267087.1"/>
    <property type="molecule type" value="Genomic_DNA"/>
</dbReference>
<comment type="caution">
    <text evidence="1">The sequence shown here is derived from an EMBL/GenBank/DDBJ whole genome shotgun (WGS) entry which is preliminary data.</text>
</comment>
<evidence type="ECO:0008006" key="3">
    <source>
        <dbReference type="Google" id="ProtNLM"/>
    </source>
</evidence>
<evidence type="ECO:0000313" key="2">
    <source>
        <dbReference type="Proteomes" id="UP001529343"/>
    </source>
</evidence>
<gene>
    <name evidence="1" type="ORF">QUW44_08005</name>
</gene>
<reference evidence="2" key="1">
    <citation type="submission" date="2023-06" db="EMBL/GenBank/DDBJ databases">
        <title>Identification and characterization of horizontal gene transfer across gut microbiota members of farm animals based on homology search.</title>
        <authorList>
            <person name="Zeman M."/>
            <person name="Kubasova T."/>
            <person name="Jahodarova E."/>
            <person name="Nykrynova M."/>
            <person name="Rychlik I."/>
        </authorList>
    </citation>
    <scope>NUCLEOTIDE SEQUENCE [LARGE SCALE GENOMIC DNA]</scope>
    <source>
        <strain evidence="2">161_Gplus</strain>
    </source>
</reference>
<organism evidence="1 2">
    <name type="scientific">Limosilactobacillus pontis</name>
    <dbReference type="NCBI Taxonomy" id="35787"/>
    <lineage>
        <taxon>Bacteria</taxon>
        <taxon>Bacillati</taxon>
        <taxon>Bacillota</taxon>
        <taxon>Bacilli</taxon>
        <taxon>Lactobacillales</taxon>
        <taxon>Lactobacillaceae</taxon>
        <taxon>Limosilactobacillus</taxon>
    </lineage>
</organism>